<keyword evidence="3" id="KW-1185">Reference proteome</keyword>
<dbReference type="AlphaFoldDB" id="A0AAW0LEU7"/>
<protein>
    <submittedName>
        <fullName evidence="2">Uncharacterized protein</fullName>
    </submittedName>
</protein>
<comment type="caution">
    <text evidence="2">The sequence shown here is derived from an EMBL/GenBank/DDBJ whole genome shotgun (WGS) entry which is preliminary data.</text>
</comment>
<feature type="region of interest" description="Disordered" evidence="1">
    <location>
        <begin position="1"/>
        <end position="72"/>
    </location>
</feature>
<reference evidence="2 3" key="1">
    <citation type="journal article" date="2018" name="Sci. Data">
        <title>The draft genome sequence of cork oak.</title>
        <authorList>
            <person name="Ramos A.M."/>
            <person name="Usie A."/>
            <person name="Barbosa P."/>
            <person name="Barros P.M."/>
            <person name="Capote T."/>
            <person name="Chaves I."/>
            <person name="Simoes F."/>
            <person name="Abreu I."/>
            <person name="Carrasquinho I."/>
            <person name="Faro C."/>
            <person name="Guimaraes J.B."/>
            <person name="Mendonca D."/>
            <person name="Nobrega F."/>
            <person name="Rodrigues L."/>
            <person name="Saibo N.J.M."/>
            <person name="Varela M.C."/>
            <person name="Egas C."/>
            <person name="Matos J."/>
            <person name="Miguel C.M."/>
            <person name="Oliveira M.M."/>
            <person name="Ricardo C.P."/>
            <person name="Goncalves S."/>
        </authorList>
    </citation>
    <scope>NUCLEOTIDE SEQUENCE [LARGE SCALE GENOMIC DNA]</scope>
    <source>
        <strain evidence="3">cv. HL8</strain>
    </source>
</reference>
<name>A0AAW0LEU7_QUESU</name>
<gene>
    <name evidence="2" type="ORF">CFP56_001918</name>
</gene>
<accession>A0AAW0LEU7</accession>
<evidence type="ECO:0000313" key="3">
    <source>
        <dbReference type="Proteomes" id="UP000237347"/>
    </source>
</evidence>
<dbReference type="EMBL" id="PKMF04000107">
    <property type="protein sequence ID" value="KAK7849937.1"/>
    <property type="molecule type" value="Genomic_DNA"/>
</dbReference>
<evidence type="ECO:0000256" key="1">
    <source>
        <dbReference type="SAM" id="MobiDB-lite"/>
    </source>
</evidence>
<sequence length="72" mass="7615">MSGQVGPTTGPRRNSVTQKQRGPSTVKRSSSSDNYGNGHASKPSSPPLPQSSCCWRGKDGEEAEIVESTHDS</sequence>
<proteinExistence type="predicted"/>
<feature type="compositionally biased region" description="Polar residues" evidence="1">
    <location>
        <begin position="1"/>
        <end position="35"/>
    </location>
</feature>
<evidence type="ECO:0000313" key="2">
    <source>
        <dbReference type="EMBL" id="KAK7849937.1"/>
    </source>
</evidence>
<organism evidence="2 3">
    <name type="scientific">Quercus suber</name>
    <name type="common">Cork oak</name>
    <dbReference type="NCBI Taxonomy" id="58331"/>
    <lineage>
        <taxon>Eukaryota</taxon>
        <taxon>Viridiplantae</taxon>
        <taxon>Streptophyta</taxon>
        <taxon>Embryophyta</taxon>
        <taxon>Tracheophyta</taxon>
        <taxon>Spermatophyta</taxon>
        <taxon>Magnoliopsida</taxon>
        <taxon>eudicotyledons</taxon>
        <taxon>Gunneridae</taxon>
        <taxon>Pentapetalae</taxon>
        <taxon>rosids</taxon>
        <taxon>fabids</taxon>
        <taxon>Fagales</taxon>
        <taxon>Fagaceae</taxon>
        <taxon>Quercus</taxon>
    </lineage>
</organism>
<dbReference type="Proteomes" id="UP000237347">
    <property type="component" value="Unassembled WGS sequence"/>
</dbReference>